<name>A0A8H3F3Z6_9LECA</name>
<comment type="caution">
    <text evidence="2">The sequence shown here is derived from an EMBL/GenBank/DDBJ whole genome shotgun (WGS) entry which is preliminary data.</text>
</comment>
<proteinExistence type="predicted"/>
<feature type="compositionally biased region" description="Basic and acidic residues" evidence="1">
    <location>
        <begin position="118"/>
        <end position="128"/>
    </location>
</feature>
<feature type="region of interest" description="Disordered" evidence="1">
    <location>
        <begin position="1"/>
        <end position="129"/>
    </location>
</feature>
<protein>
    <submittedName>
        <fullName evidence="2">Uncharacterized protein</fullName>
    </submittedName>
</protein>
<feature type="region of interest" description="Disordered" evidence="1">
    <location>
        <begin position="182"/>
        <end position="214"/>
    </location>
</feature>
<dbReference type="EMBL" id="CAJPDS010000023">
    <property type="protein sequence ID" value="CAF9918896.1"/>
    <property type="molecule type" value="Genomic_DNA"/>
</dbReference>
<evidence type="ECO:0000313" key="2">
    <source>
        <dbReference type="EMBL" id="CAF9918896.1"/>
    </source>
</evidence>
<dbReference type="AlphaFoldDB" id="A0A8H3F3Z6"/>
<dbReference type="OrthoDB" id="5404004at2759"/>
<dbReference type="Proteomes" id="UP000664521">
    <property type="component" value="Unassembled WGS sequence"/>
</dbReference>
<evidence type="ECO:0000313" key="3">
    <source>
        <dbReference type="Proteomes" id="UP000664521"/>
    </source>
</evidence>
<organism evidence="2 3">
    <name type="scientific">Heterodermia speciosa</name>
    <dbReference type="NCBI Taxonomy" id="116794"/>
    <lineage>
        <taxon>Eukaryota</taxon>
        <taxon>Fungi</taxon>
        <taxon>Dikarya</taxon>
        <taxon>Ascomycota</taxon>
        <taxon>Pezizomycotina</taxon>
        <taxon>Lecanoromycetes</taxon>
        <taxon>OSLEUM clade</taxon>
        <taxon>Lecanoromycetidae</taxon>
        <taxon>Caliciales</taxon>
        <taxon>Physciaceae</taxon>
        <taxon>Heterodermia</taxon>
    </lineage>
</organism>
<keyword evidence="3" id="KW-1185">Reference proteome</keyword>
<evidence type="ECO:0000256" key="1">
    <source>
        <dbReference type="SAM" id="MobiDB-lite"/>
    </source>
</evidence>
<sequence length="271" mass="29132">MPKSAASQPEFPHLTSSVKEGQPFRKAGDNTQLTAPPAGVMSTSESVNAPTAGICNHFGSKHFADLPPLTQNPPTPRNTRNRPHKARNGPSKRSTKSSHAVVEPVDSITKSETAVSRKKPDLEQSDHLKIRRNVVAETLVAPQASKEIPKSQSDAGGIIPVKSAMLFTLPTVPASAQPQATLRCRSSPPTQREISLTALPPPPLPYSGSDAPDDLKDAAEMSIARQVSISYRQRELLVPSVPKVARQPMLIDVSDGSHVARKSQYLVLEDV</sequence>
<reference evidence="2" key="1">
    <citation type="submission" date="2021-03" db="EMBL/GenBank/DDBJ databases">
        <authorList>
            <person name="Tagirdzhanova G."/>
        </authorList>
    </citation>
    <scope>NUCLEOTIDE SEQUENCE</scope>
</reference>
<accession>A0A8H3F3Z6</accession>
<gene>
    <name evidence="2" type="ORF">HETSPECPRED_003859</name>
</gene>